<dbReference type="AlphaFoldDB" id="A0A640C836"/>
<sequence length="91" mass="10531">MILITSAKYSSSDFTLEFGKIPPSFLPLGNKRLYEYQIELFKNFNQKVFLSLPSDFKLSKFDEKKLKELNVEILFVPNNLSLGESVVYCLN</sequence>
<organism evidence="1">
    <name type="scientific">Campylobacter jejuni</name>
    <dbReference type="NCBI Taxonomy" id="197"/>
    <lineage>
        <taxon>Bacteria</taxon>
        <taxon>Pseudomonadati</taxon>
        <taxon>Campylobacterota</taxon>
        <taxon>Epsilonproteobacteria</taxon>
        <taxon>Campylobacterales</taxon>
        <taxon>Campylobacteraceae</taxon>
        <taxon>Campylobacter</taxon>
    </lineage>
</organism>
<reference evidence="1" key="1">
    <citation type="submission" date="2019-10" db="EMBL/GenBank/DDBJ databases">
        <authorList>
            <consortium name="PulseNet: The National Subtyping Network for Foodborne Disease Surveillance"/>
            <person name="Tarr C.L."/>
            <person name="Trees E."/>
            <person name="Katz L.S."/>
            <person name="Carleton-Romer H.A."/>
            <person name="Stroika S."/>
            <person name="Kucerova Z."/>
            <person name="Roache K.F."/>
            <person name="Sabol A.L."/>
            <person name="Besser J."/>
            <person name="Gerner-Smidt P."/>
        </authorList>
    </citation>
    <scope>NUCLEOTIDE SEQUENCE</scope>
    <source>
        <strain evidence="1">PNUSAC012877</strain>
    </source>
</reference>
<comment type="caution">
    <text evidence="1">The sequence shown here is derived from an EMBL/GenBank/DDBJ whole genome shotgun (WGS) entry which is preliminary data.</text>
</comment>
<proteinExistence type="predicted"/>
<accession>A0A640C836</accession>
<evidence type="ECO:0000313" key="1">
    <source>
        <dbReference type="EMBL" id="EDJ6305336.1"/>
    </source>
</evidence>
<dbReference type="EMBL" id="AAMOZF010000138">
    <property type="protein sequence ID" value="EDJ6305336.1"/>
    <property type="molecule type" value="Genomic_DNA"/>
</dbReference>
<protein>
    <submittedName>
        <fullName evidence="1">Capsular biosynthesis protein</fullName>
    </submittedName>
</protein>
<name>A0A640C836_CAMJU</name>
<feature type="non-terminal residue" evidence="1">
    <location>
        <position position="91"/>
    </location>
</feature>
<gene>
    <name evidence="1" type="ORF">GFG17_09110</name>
</gene>